<dbReference type="GO" id="GO:0008270">
    <property type="term" value="F:zinc ion binding"/>
    <property type="evidence" value="ECO:0007669"/>
    <property type="project" value="UniProtKB-KW"/>
</dbReference>
<evidence type="ECO:0000256" key="13">
    <source>
        <dbReference type="SAM" id="Coils"/>
    </source>
</evidence>
<keyword evidence="4" id="KW-0479">Metal-binding</keyword>
<dbReference type="InterPro" id="IPR000253">
    <property type="entry name" value="FHA_dom"/>
</dbReference>
<proteinExistence type="inferred from homology"/>
<keyword evidence="13" id="KW-0175">Coiled coil</keyword>
<comment type="similarity">
    <text evidence="1">Belongs to the CHFR family.</text>
</comment>
<keyword evidence="3" id="KW-0808">Transferase</keyword>
<evidence type="ECO:0000256" key="7">
    <source>
        <dbReference type="ARBA" id="ARBA00022786"/>
    </source>
</evidence>
<evidence type="ECO:0000256" key="3">
    <source>
        <dbReference type="ARBA" id="ARBA00022679"/>
    </source>
</evidence>
<dbReference type="InParanoid" id="A0A672HH99"/>
<dbReference type="PROSITE" id="PS50089">
    <property type="entry name" value="ZF_RING_2"/>
    <property type="match status" value="1"/>
</dbReference>
<accession>A0A672HH99</accession>
<keyword evidence="7" id="KW-0833">Ubl conjugation pathway</keyword>
<name>A0A672HH99_SALFA</name>
<keyword evidence="11" id="KW-0539">Nucleus</keyword>
<dbReference type="FunCoup" id="A0A672HH99">
    <property type="interactions" value="676"/>
</dbReference>
<evidence type="ECO:0000259" key="16">
    <source>
        <dbReference type="PROSITE" id="PS50089"/>
    </source>
</evidence>
<keyword evidence="10" id="KW-0234">DNA repair</keyword>
<feature type="coiled-coil region" evidence="13">
    <location>
        <begin position="259"/>
        <end position="341"/>
    </location>
</feature>
<protein>
    <recommendedName>
        <fullName evidence="2">E3 ubiquitin-protein ligase CHFR</fullName>
    </recommendedName>
</protein>
<reference evidence="17" key="3">
    <citation type="submission" date="2025-09" db="UniProtKB">
        <authorList>
            <consortium name="Ensembl"/>
        </authorList>
    </citation>
    <scope>IDENTIFICATION</scope>
</reference>
<dbReference type="Gene3D" id="3.30.40.10">
    <property type="entry name" value="Zinc/RING finger domain, C3HC4 (zinc finger)"/>
    <property type="match status" value="1"/>
</dbReference>
<sequence>MENSNVGEDESSSKEFFCLMRVGRKSDWLHLPENTTTSVGRNSMVNYQLVSSSCPLMISRLHCIFSQKSGRWTVMDNKSPNGVWVNRKRVPPLEHFPLKLGDSVQIGVPVGGDRVEFDYVFTRCPQEDMKFCMARQTSETIVIQENLKRKRATEQEEPSTSEPKPSLDESVSKPCPLSVKRRRQMKQLQQQQQEEEMEEEVDNTSDLEKLQMYSQNIRMMRAQVALLEGKHRHGDSLPAEEVTVSRGLLEMIRSKMHRMELLEKSFNESKKQLKEQKTQHQEEHLKKQLEEALQEQKKVMEELAVSRQGFEEMLSAKNKELEVTKEEKEKARAQKDEVVTQVTEVLENELQCIICAELLIKAVILNCAHSFCSYCINQWRKKKDECPICREAIQSQTRCLALDNCIDGMVENLSAEMKTRRQALIKERS</sequence>
<dbReference type="InterPro" id="IPR013083">
    <property type="entry name" value="Znf_RING/FYVE/PHD"/>
</dbReference>
<dbReference type="GO" id="GO:0042393">
    <property type="term" value="F:histone binding"/>
    <property type="evidence" value="ECO:0007669"/>
    <property type="project" value="TreeGrafter"/>
</dbReference>
<keyword evidence="18" id="KW-1185">Reference proteome</keyword>
<dbReference type="GO" id="GO:0005829">
    <property type="term" value="C:cytosol"/>
    <property type="evidence" value="ECO:0007669"/>
    <property type="project" value="TreeGrafter"/>
</dbReference>
<feature type="domain" description="FHA" evidence="15">
    <location>
        <begin position="37"/>
        <end position="90"/>
    </location>
</feature>
<evidence type="ECO:0000256" key="4">
    <source>
        <dbReference type="ARBA" id="ARBA00022723"/>
    </source>
</evidence>
<dbReference type="CDD" id="cd22663">
    <property type="entry name" value="FHA_RNF8"/>
    <property type="match status" value="1"/>
</dbReference>
<gene>
    <name evidence="17" type="primary">rnf8</name>
</gene>
<evidence type="ECO:0000256" key="12">
    <source>
        <dbReference type="PROSITE-ProRule" id="PRU00175"/>
    </source>
</evidence>
<evidence type="ECO:0000256" key="1">
    <source>
        <dbReference type="ARBA" id="ARBA00005797"/>
    </source>
</evidence>
<dbReference type="FunFam" id="2.60.200.20:FF:000015">
    <property type="entry name" value="E3 ubiquitin-protein ligase RNF8"/>
    <property type="match status" value="1"/>
</dbReference>
<evidence type="ECO:0000256" key="9">
    <source>
        <dbReference type="ARBA" id="ARBA00022853"/>
    </source>
</evidence>
<dbReference type="CTD" id="9025"/>
<evidence type="ECO:0000256" key="14">
    <source>
        <dbReference type="SAM" id="MobiDB-lite"/>
    </source>
</evidence>
<evidence type="ECO:0000256" key="6">
    <source>
        <dbReference type="ARBA" id="ARBA00022771"/>
    </source>
</evidence>
<dbReference type="SMART" id="SM00184">
    <property type="entry name" value="RING"/>
    <property type="match status" value="1"/>
</dbReference>
<dbReference type="GO" id="GO:0061630">
    <property type="term" value="F:ubiquitin protein ligase activity"/>
    <property type="evidence" value="ECO:0007669"/>
    <property type="project" value="TreeGrafter"/>
</dbReference>
<dbReference type="InterPro" id="IPR017907">
    <property type="entry name" value="Znf_RING_CS"/>
</dbReference>
<dbReference type="SUPFAM" id="SSF57850">
    <property type="entry name" value="RING/U-box"/>
    <property type="match status" value="1"/>
</dbReference>
<feature type="domain" description="RING-type" evidence="16">
    <location>
        <begin position="352"/>
        <end position="390"/>
    </location>
</feature>
<dbReference type="InterPro" id="IPR001841">
    <property type="entry name" value="Znf_RING"/>
</dbReference>
<evidence type="ECO:0000259" key="15">
    <source>
        <dbReference type="PROSITE" id="PS50006"/>
    </source>
</evidence>
<dbReference type="Proteomes" id="UP000472267">
    <property type="component" value="Chromosome 15"/>
</dbReference>
<evidence type="ECO:0000256" key="2">
    <source>
        <dbReference type="ARBA" id="ARBA00017908"/>
    </source>
</evidence>
<keyword evidence="5" id="KW-0227">DNA damage</keyword>
<dbReference type="CDD" id="cd16535">
    <property type="entry name" value="RING-HC_RNF8"/>
    <property type="match status" value="1"/>
</dbReference>
<dbReference type="SUPFAM" id="SSF49879">
    <property type="entry name" value="SMAD/FHA domain"/>
    <property type="match status" value="1"/>
</dbReference>
<keyword evidence="9" id="KW-0156">Chromatin regulator</keyword>
<reference evidence="17" key="2">
    <citation type="submission" date="2025-08" db="UniProtKB">
        <authorList>
            <consortium name="Ensembl"/>
        </authorList>
    </citation>
    <scope>IDENTIFICATION</scope>
</reference>
<dbReference type="PROSITE" id="PS50006">
    <property type="entry name" value="FHA_DOMAIN"/>
    <property type="match status" value="1"/>
</dbReference>
<dbReference type="PANTHER" id="PTHR15067:SF4">
    <property type="entry name" value="E3 UBIQUITIN-PROTEIN LIGASE RNF8"/>
    <property type="match status" value="1"/>
</dbReference>
<feature type="region of interest" description="Disordered" evidence="14">
    <location>
        <begin position="145"/>
        <end position="206"/>
    </location>
</feature>
<evidence type="ECO:0000313" key="17">
    <source>
        <dbReference type="Ensembl" id="ENSSFAP00005028324.1"/>
    </source>
</evidence>
<evidence type="ECO:0000256" key="8">
    <source>
        <dbReference type="ARBA" id="ARBA00022833"/>
    </source>
</evidence>
<dbReference type="OMA" id="RRKDECP"/>
<dbReference type="PANTHER" id="PTHR15067">
    <property type="entry name" value="E3 UBIQUITIN-PROTEIN LIGASE RNF8"/>
    <property type="match status" value="1"/>
</dbReference>
<dbReference type="GO" id="GO:0006302">
    <property type="term" value="P:double-strand break repair"/>
    <property type="evidence" value="ECO:0007669"/>
    <property type="project" value="TreeGrafter"/>
</dbReference>
<organism evidence="17 18">
    <name type="scientific">Salarias fasciatus</name>
    <name type="common">Jewelled blenny</name>
    <name type="synonym">Blennius fasciatus</name>
    <dbReference type="NCBI Taxonomy" id="181472"/>
    <lineage>
        <taxon>Eukaryota</taxon>
        <taxon>Metazoa</taxon>
        <taxon>Chordata</taxon>
        <taxon>Craniata</taxon>
        <taxon>Vertebrata</taxon>
        <taxon>Euteleostomi</taxon>
        <taxon>Actinopterygii</taxon>
        <taxon>Neopterygii</taxon>
        <taxon>Teleostei</taxon>
        <taxon>Neoteleostei</taxon>
        <taxon>Acanthomorphata</taxon>
        <taxon>Ovalentaria</taxon>
        <taxon>Blenniimorphae</taxon>
        <taxon>Blenniiformes</taxon>
        <taxon>Blennioidei</taxon>
        <taxon>Blenniidae</taxon>
        <taxon>Salariinae</taxon>
        <taxon>Salarias</taxon>
    </lineage>
</organism>
<reference evidence="17" key="1">
    <citation type="submission" date="2019-06" db="EMBL/GenBank/DDBJ databases">
        <authorList>
            <consortium name="Wellcome Sanger Institute Data Sharing"/>
        </authorList>
    </citation>
    <scope>NUCLEOTIDE SEQUENCE [LARGE SCALE GENOMIC DNA]</scope>
</reference>
<dbReference type="Ensembl" id="ENSSFAT00005029385.1">
    <property type="protein sequence ID" value="ENSSFAP00005028324.1"/>
    <property type="gene ID" value="ENSSFAG00005014457.1"/>
</dbReference>
<dbReference type="Gene3D" id="2.60.200.20">
    <property type="match status" value="1"/>
</dbReference>
<keyword evidence="6 12" id="KW-0863">Zinc-finger</keyword>
<feature type="compositionally biased region" description="Acidic residues" evidence="14">
    <location>
        <begin position="193"/>
        <end position="205"/>
    </location>
</feature>
<dbReference type="GO" id="GO:0070936">
    <property type="term" value="P:protein K48-linked ubiquitination"/>
    <property type="evidence" value="ECO:0007669"/>
    <property type="project" value="TreeGrafter"/>
</dbReference>
<dbReference type="SMART" id="SM00240">
    <property type="entry name" value="FHA"/>
    <property type="match status" value="1"/>
</dbReference>
<evidence type="ECO:0000313" key="18">
    <source>
        <dbReference type="Proteomes" id="UP000472267"/>
    </source>
</evidence>
<evidence type="ECO:0000256" key="11">
    <source>
        <dbReference type="ARBA" id="ARBA00023242"/>
    </source>
</evidence>
<dbReference type="GO" id="GO:0005634">
    <property type="term" value="C:nucleus"/>
    <property type="evidence" value="ECO:0007669"/>
    <property type="project" value="TreeGrafter"/>
</dbReference>
<dbReference type="GeneID" id="115402485"/>
<evidence type="ECO:0000256" key="10">
    <source>
        <dbReference type="ARBA" id="ARBA00023204"/>
    </source>
</evidence>
<dbReference type="GO" id="GO:0035861">
    <property type="term" value="C:site of double-strand break"/>
    <property type="evidence" value="ECO:0007669"/>
    <property type="project" value="TreeGrafter"/>
</dbReference>
<dbReference type="Pfam" id="PF13920">
    <property type="entry name" value="zf-C3HC4_3"/>
    <property type="match status" value="1"/>
</dbReference>
<dbReference type="GO" id="GO:0000151">
    <property type="term" value="C:ubiquitin ligase complex"/>
    <property type="evidence" value="ECO:0007669"/>
    <property type="project" value="TreeGrafter"/>
</dbReference>
<evidence type="ECO:0000256" key="5">
    <source>
        <dbReference type="ARBA" id="ARBA00022763"/>
    </source>
</evidence>
<dbReference type="GO" id="GO:0006325">
    <property type="term" value="P:chromatin organization"/>
    <property type="evidence" value="ECO:0007669"/>
    <property type="project" value="UniProtKB-KW"/>
</dbReference>
<dbReference type="AlphaFoldDB" id="A0A672HH99"/>
<dbReference type="InterPro" id="IPR008984">
    <property type="entry name" value="SMAD_FHA_dom_sf"/>
</dbReference>
<dbReference type="Pfam" id="PF00498">
    <property type="entry name" value="FHA"/>
    <property type="match status" value="1"/>
</dbReference>
<dbReference type="RefSeq" id="XP_029966891.1">
    <property type="nucleotide sequence ID" value="XM_030111031.1"/>
</dbReference>
<dbReference type="GO" id="GO:0006511">
    <property type="term" value="P:ubiquitin-dependent protein catabolic process"/>
    <property type="evidence" value="ECO:0007669"/>
    <property type="project" value="TreeGrafter"/>
</dbReference>
<dbReference type="PROSITE" id="PS00518">
    <property type="entry name" value="ZF_RING_1"/>
    <property type="match status" value="1"/>
</dbReference>
<keyword evidence="8" id="KW-0862">Zinc</keyword>
<dbReference type="Gene3D" id="1.20.5.170">
    <property type="match status" value="1"/>
</dbReference>